<dbReference type="Proteomes" id="UP000307562">
    <property type="component" value="Chromosome"/>
</dbReference>
<accession>A0A4P9TGJ3</accession>
<proteinExistence type="predicted"/>
<keyword evidence="2" id="KW-1185">Reference proteome</keyword>
<dbReference type="EMBL" id="CP040637">
    <property type="protein sequence ID" value="QCW03002.1"/>
    <property type="molecule type" value="Genomic_DNA"/>
</dbReference>
<name>A0A4P9TGJ3_9EURY</name>
<evidence type="ECO:0000313" key="1">
    <source>
        <dbReference type="EMBL" id="QCW03002.1"/>
    </source>
</evidence>
<reference evidence="2" key="1">
    <citation type="submission" date="2019-05" db="EMBL/GenBank/DDBJ databases">
        <title>Complete Genome Sequence and Methylation Pattern of the Halophilic Archaeon Natrinema pallidum BOL6-1.</title>
        <authorList>
            <person name="DasSarma P."/>
            <person name="DasSarma B.P."/>
            <person name="DasSarma S.L."/>
            <person name="Martinez F.L."/>
            <person name="Guzman D."/>
            <person name="Roberts R.J."/>
            <person name="DasSarma S."/>
        </authorList>
    </citation>
    <scope>NUCLEOTIDE SEQUENCE [LARGE SCALE GENOMIC DNA]</scope>
    <source>
        <strain evidence="2">BOL6-1</strain>
    </source>
</reference>
<gene>
    <name evidence="1" type="ORF">FGF80_07025</name>
</gene>
<evidence type="ECO:0000313" key="2">
    <source>
        <dbReference type="Proteomes" id="UP000307562"/>
    </source>
</evidence>
<dbReference type="KEGG" id="npl:FGF80_07025"/>
<dbReference type="AlphaFoldDB" id="A0A4P9TGJ3"/>
<sequence length="337" mass="35983">MQSRRAVLKKSAIGTSIGISGLIGPVSAESVDEDEVKKLEEHPHVQQILSEIDQQSLPNAEYIEKRRIGEDGELSMLKAEYGFGTLVIAKYGGEVGAMFAFDVDQRSQLPKNYPSVPGGAGSLLGSDEGVIFRRPATGREEELVLSALDVDGEIASAQVFTGTNVDGFHANVGIEAAETSDTGVRSFRIMVDQGSFDSKRQELTPGFESRFSVEPVDEVEVAAVGSTIKRIIIDWAEGFLAKELSELVGPCGPSCTSCADWIISLALDCRTCGPVCTTSTSGVGAFVCVLCVYAFCNNVLDMTDCARCAVCLKDGEAPADPREGIWDELPSPPSLPF</sequence>
<dbReference type="RefSeq" id="WP_138653003.1">
    <property type="nucleotide sequence ID" value="NZ_CP040637.1"/>
</dbReference>
<dbReference type="GeneID" id="96155717"/>
<protein>
    <submittedName>
        <fullName evidence="1">Uncharacterized protein</fullName>
    </submittedName>
</protein>
<organism evidence="1 2">
    <name type="scientific">Natrinema pallidum</name>
    <dbReference type="NCBI Taxonomy" id="69527"/>
    <lineage>
        <taxon>Archaea</taxon>
        <taxon>Methanobacteriati</taxon>
        <taxon>Methanobacteriota</taxon>
        <taxon>Stenosarchaea group</taxon>
        <taxon>Halobacteria</taxon>
        <taxon>Halobacteriales</taxon>
        <taxon>Natrialbaceae</taxon>
        <taxon>Natrinema</taxon>
    </lineage>
</organism>